<reference evidence="2 3" key="1">
    <citation type="submission" date="2024-06" db="EMBL/GenBank/DDBJ databases">
        <title>A chromosome-level genome assembly of beet webworm, Loxostege sticticalis.</title>
        <authorList>
            <person name="Zhang Y."/>
        </authorList>
    </citation>
    <scope>NUCLEOTIDE SEQUENCE [LARGE SCALE GENOMIC DNA]</scope>
    <source>
        <strain evidence="2">AQ028</strain>
        <tissue evidence="2">Male pupae</tissue>
    </source>
</reference>
<evidence type="ECO:0000259" key="1">
    <source>
        <dbReference type="Pfam" id="PF25298"/>
    </source>
</evidence>
<dbReference type="InterPro" id="IPR057251">
    <property type="entry name" value="FP_C"/>
</dbReference>
<evidence type="ECO:0000313" key="3">
    <source>
        <dbReference type="Proteomes" id="UP001549921"/>
    </source>
</evidence>
<sequence length="164" mass="18593">MEQNARSNNVEVQCVPENKNENINSIIMQIAKTVGCSLAEENLLHCTRVAKIDKSSTRPRSIIAHLSSSKLRDNLLAAAITFNKQNKNDKLNTGHIGIAGERKPIYLMEHLSPTNKSLHAAARTRSRELGYKHVWVRNGRIFMRKTDESAFILVKDKEFLDKLQ</sequence>
<dbReference type="Gene3D" id="3.30.70.1820">
    <property type="entry name" value="L1 transposable element, RRM domain"/>
    <property type="match status" value="1"/>
</dbReference>
<dbReference type="AlphaFoldDB" id="A0ABD0TD85"/>
<dbReference type="Pfam" id="PF25298">
    <property type="entry name" value="Baculo_FP_2nd"/>
    <property type="match status" value="1"/>
</dbReference>
<name>A0ABD0TD85_LOXSC</name>
<dbReference type="EMBL" id="JBEDNZ010000007">
    <property type="protein sequence ID" value="KAL0840637.1"/>
    <property type="molecule type" value="Genomic_DNA"/>
</dbReference>
<feature type="domain" description="FP protein C-terminal" evidence="1">
    <location>
        <begin position="112"/>
        <end position="163"/>
    </location>
</feature>
<comment type="caution">
    <text evidence="2">The sequence shown here is derived from an EMBL/GenBank/DDBJ whole genome shotgun (WGS) entry which is preliminary data.</text>
</comment>
<evidence type="ECO:0000313" key="2">
    <source>
        <dbReference type="EMBL" id="KAL0840637.1"/>
    </source>
</evidence>
<proteinExistence type="predicted"/>
<organism evidence="2 3">
    <name type="scientific">Loxostege sticticalis</name>
    <name type="common">Beet webworm moth</name>
    <dbReference type="NCBI Taxonomy" id="481309"/>
    <lineage>
        <taxon>Eukaryota</taxon>
        <taxon>Metazoa</taxon>
        <taxon>Ecdysozoa</taxon>
        <taxon>Arthropoda</taxon>
        <taxon>Hexapoda</taxon>
        <taxon>Insecta</taxon>
        <taxon>Pterygota</taxon>
        <taxon>Neoptera</taxon>
        <taxon>Endopterygota</taxon>
        <taxon>Lepidoptera</taxon>
        <taxon>Glossata</taxon>
        <taxon>Ditrysia</taxon>
        <taxon>Pyraloidea</taxon>
        <taxon>Crambidae</taxon>
        <taxon>Pyraustinae</taxon>
        <taxon>Loxostege</taxon>
    </lineage>
</organism>
<accession>A0ABD0TD85</accession>
<dbReference type="Proteomes" id="UP001549921">
    <property type="component" value="Unassembled WGS sequence"/>
</dbReference>
<gene>
    <name evidence="2" type="ORF">ABMA28_015836</name>
</gene>
<protein>
    <recommendedName>
        <fullName evidence="1">FP protein C-terminal domain-containing protein</fullName>
    </recommendedName>
</protein>